<dbReference type="PANTHER" id="PTHR12435">
    <property type="match status" value="1"/>
</dbReference>
<dbReference type="Pfam" id="PF08433">
    <property type="entry name" value="KTI12"/>
    <property type="match status" value="1"/>
</dbReference>
<evidence type="ECO:0000256" key="2">
    <source>
        <dbReference type="ARBA" id="ARBA00022840"/>
    </source>
</evidence>
<evidence type="ECO:0008006" key="5">
    <source>
        <dbReference type="Google" id="ProtNLM"/>
    </source>
</evidence>
<keyword evidence="2" id="KW-0067">ATP-binding</keyword>
<name>A0A2D0XHU6_9BASI</name>
<reference evidence="4" key="1">
    <citation type="submission" date="2016-10" db="EMBL/GenBank/DDBJ databases">
        <title>Phylogenomic data for the living fossil Bartheletia paradoxa suggests that the early evolutionary history of major basidiomycete lineages might not be bifurcate.</title>
        <authorList>
            <person name="Mishra B."/>
            <person name="Choi Y.-J."/>
            <person name="Bauer R."/>
            <person name="Thines M."/>
        </authorList>
    </citation>
    <scope>NUCLEOTIDE SEQUENCE</scope>
</reference>
<evidence type="ECO:0000256" key="3">
    <source>
        <dbReference type="ARBA" id="ARBA00025768"/>
    </source>
</evidence>
<gene>
    <name evidence="4" type="ORF">SPAR01690</name>
</gene>
<proteinExistence type="inferred from homology"/>
<dbReference type="AlphaFoldDB" id="A0A2D0XHU6"/>
<dbReference type="Gene3D" id="3.40.50.300">
    <property type="entry name" value="P-loop containing nucleotide triphosphate hydrolases"/>
    <property type="match status" value="1"/>
</dbReference>
<dbReference type="InterPro" id="IPR013641">
    <property type="entry name" value="KTI12/PSTK"/>
</dbReference>
<dbReference type="EMBL" id="KY000280">
    <property type="protein sequence ID" value="ASF90229.1"/>
    <property type="molecule type" value="Genomic_DNA"/>
</dbReference>
<dbReference type="InterPro" id="IPR027417">
    <property type="entry name" value="P-loop_NTPase"/>
</dbReference>
<keyword evidence="1" id="KW-0547">Nucleotide-binding</keyword>
<dbReference type="GO" id="GO:0005524">
    <property type="term" value="F:ATP binding"/>
    <property type="evidence" value="ECO:0007669"/>
    <property type="project" value="UniProtKB-KW"/>
</dbReference>
<dbReference type="SUPFAM" id="SSF52540">
    <property type="entry name" value="P-loop containing nucleoside triphosphate hydrolases"/>
    <property type="match status" value="1"/>
</dbReference>
<evidence type="ECO:0000256" key="1">
    <source>
        <dbReference type="ARBA" id="ARBA00022741"/>
    </source>
</evidence>
<evidence type="ECO:0000313" key="4">
    <source>
        <dbReference type="EMBL" id="ASF90229.1"/>
    </source>
</evidence>
<sequence length="295" mass="32486">MGALVTLSGFPSSGKTTRANELRAFFEARMADPTYTGKRYTVRILNDDILNISRNVYDDSRTEKPARGSMFSNVTRCLTEDSIVIVDGMNYIKGFRYQMYCQAIEVQARVCTVHVATSGDKCREWNASRTETAAYKPKTLDELLMRYEEPSSMTRWDSPLFTLSCDEADGQFAAIWDAVTSGRIKPPNGGTTIVQHAAPNYLQLLESTTAQLVSSILAAQADRPGGGRISVLLNPAPGAGSPVRLSVTLPPRNVTLSQLQRTKRQFSTIHKQAGAEMTPAKLGECFLEYVEGALR</sequence>
<organism evidence="4">
    <name type="scientific">Bartheletia paradoxa</name>
    <dbReference type="NCBI Taxonomy" id="669517"/>
    <lineage>
        <taxon>Eukaryota</taxon>
        <taxon>Fungi</taxon>
        <taxon>Dikarya</taxon>
        <taxon>Basidiomycota</taxon>
        <taxon>Agaricomycotina</taxon>
        <taxon>Bartheletiomycetes</taxon>
        <taxon>Bartheletiales</taxon>
        <taxon>Bartheletiaceae</taxon>
        <taxon>Bartheletia</taxon>
    </lineage>
</organism>
<accession>A0A2D0XHU6</accession>
<comment type="similarity">
    <text evidence="3">Belongs to the KTI12 family.</text>
</comment>
<protein>
    <recommendedName>
        <fullName evidence="5">Chromatin associated protein KTI12</fullName>
    </recommendedName>
</protein>